<dbReference type="InterPro" id="IPR000160">
    <property type="entry name" value="GGDEF_dom"/>
</dbReference>
<reference evidence="3" key="1">
    <citation type="journal article" date="2019" name="Int. J. Syst. Evol. Microbiol.">
        <title>The Global Catalogue of Microorganisms (GCM) 10K type strain sequencing project: providing services to taxonomists for standard genome sequencing and annotation.</title>
        <authorList>
            <consortium name="The Broad Institute Genomics Platform"/>
            <consortium name="The Broad Institute Genome Sequencing Center for Infectious Disease"/>
            <person name="Wu L."/>
            <person name="Ma J."/>
        </authorList>
    </citation>
    <scope>NUCLEOTIDE SEQUENCE [LARGE SCALE GENOMIC DNA]</scope>
    <source>
        <strain evidence="3">JCM 14331</strain>
    </source>
</reference>
<gene>
    <name evidence="2" type="ORF">GCM10009098_12400</name>
</gene>
<dbReference type="Pfam" id="PF00990">
    <property type="entry name" value="GGDEF"/>
    <property type="match status" value="1"/>
</dbReference>
<sequence>MNEPQDCDPYQLRNTVLQLHTNDLQAELVRMRCDLMLQQNIWREQQQQVLHDNQLLLLALFYAGAVNVSTSAQLKKSVHDGQCDPLTQMLNRNIMQDRIHQAISLAKRQHTAFALLFIDLDNFKPVNDQFGHSAGDAVLQQVSCRLKTAIRDSDAVSRHGGDEFLLLLNNTKHQRDANVFANKLCQLLAQPYQLPQGTAQLSASIGIARFPADGDCAQALISYADAAMYRVKQAAAVNTL</sequence>
<dbReference type="SUPFAM" id="SSF55073">
    <property type="entry name" value="Nucleotide cyclase"/>
    <property type="match status" value="1"/>
</dbReference>
<evidence type="ECO:0000313" key="3">
    <source>
        <dbReference type="Proteomes" id="UP001501169"/>
    </source>
</evidence>
<dbReference type="SMART" id="SM00267">
    <property type="entry name" value="GGDEF"/>
    <property type="match status" value="1"/>
</dbReference>
<organism evidence="2 3">
    <name type="scientific">Rheinheimera aquimaris</name>
    <dbReference type="NCBI Taxonomy" id="412437"/>
    <lineage>
        <taxon>Bacteria</taxon>
        <taxon>Pseudomonadati</taxon>
        <taxon>Pseudomonadota</taxon>
        <taxon>Gammaproteobacteria</taxon>
        <taxon>Chromatiales</taxon>
        <taxon>Chromatiaceae</taxon>
        <taxon>Rheinheimera</taxon>
    </lineage>
</organism>
<dbReference type="PANTHER" id="PTHR46663:SF2">
    <property type="entry name" value="GGDEF DOMAIN-CONTAINING PROTEIN"/>
    <property type="match status" value="1"/>
</dbReference>
<name>A0ABP3NLR2_9GAMM</name>
<dbReference type="Gene3D" id="3.30.70.270">
    <property type="match status" value="1"/>
</dbReference>
<comment type="caution">
    <text evidence="2">The sequence shown here is derived from an EMBL/GenBank/DDBJ whole genome shotgun (WGS) entry which is preliminary data.</text>
</comment>
<dbReference type="NCBIfam" id="TIGR00254">
    <property type="entry name" value="GGDEF"/>
    <property type="match status" value="1"/>
</dbReference>
<dbReference type="EMBL" id="BAAAEO010000002">
    <property type="protein sequence ID" value="GAA0546330.1"/>
    <property type="molecule type" value="Genomic_DNA"/>
</dbReference>
<dbReference type="InterPro" id="IPR043128">
    <property type="entry name" value="Rev_trsase/Diguanyl_cyclase"/>
</dbReference>
<protein>
    <recommendedName>
        <fullName evidence="1">GGDEF domain-containing protein</fullName>
    </recommendedName>
</protein>
<dbReference type="Proteomes" id="UP001501169">
    <property type="component" value="Unassembled WGS sequence"/>
</dbReference>
<dbReference type="PANTHER" id="PTHR46663">
    <property type="entry name" value="DIGUANYLATE CYCLASE DGCT-RELATED"/>
    <property type="match status" value="1"/>
</dbReference>
<dbReference type="CDD" id="cd01949">
    <property type="entry name" value="GGDEF"/>
    <property type="match status" value="1"/>
</dbReference>
<dbReference type="InterPro" id="IPR052163">
    <property type="entry name" value="DGC-Regulatory_Protein"/>
</dbReference>
<evidence type="ECO:0000313" key="2">
    <source>
        <dbReference type="EMBL" id="GAA0546330.1"/>
    </source>
</evidence>
<keyword evidence="3" id="KW-1185">Reference proteome</keyword>
<evidence type="ECO:0000259" key="1">
    <source>
        <dbReference type="PROSITE" id="PS50887"/>
    </source>
</evidence>
<accession>A0ABP3NLR2</accession>
<dbReference type="PROSITE" id="PS50887">
    <property type="entry name" value="GGDEF"/>
    <property type="match status" value="1"/>
</dbReference>
<proteinExistence type="predicted"/>
<feature type="domain" description="GGDEF" evidence="1">
    <location>
        <begin position="111"/>
        <end position="240"/>
    </location>
</feature>
<dbReference type="InterPro" id="IPR029787">
    <property type="entry name" value="Nucleotide_cyclase"/>
</dbReference>